<sequence length="117" mass="12556">MRLSAACVLLLLLAACAQTPAVPYASKARTEAVAYRAPGPDTFTIFTMVSNRNGKGAHSALMINGSQRVIFDPAGSFVNERVPEREDVLYGVTPAVLAGYKVRMPAAPFTWSARPSR</sequence>
<dbReference type="Proteomes" id="UP001627408">
    <property type="component" value="Unassembled WGS sequence"/>
</dbReference>
<organism evidence="2 3">
    <name type="scientific">Tateyamaria armeniaca</name>
    <dbReference type="NCBI Taxonomy" id="2518930"/>
    <lineage>
        <taxon>Bacteria</taxon>
        <taxon>Pseudomonadati</taxon>
        <taxon>Pseudomonadota</taxon>
        <taxon>Alphaproteobacteria</taxon>
        <taxon>Rhodobacterales</taxon>
        <taxon>Roseobacteraceae</taxon>
        <taxon>Tateyamaria</taxon>
    </lineage>
</organism>
<keyword evidence="1" id="KW-0732">Signal</keyword>
<comment type="caution">
    <text evidence="2">The sequence shown here is derived from an EMBL/GenBank/DDBJ whole genome shotgun (WGS) entry which is preliminary data.</text>
</comment>
<keyword evidence="3" id="KW-1185">Reference proteome</keyword>
<name>A0ABW8UTL1_9RHOB</name>
<feature type="chain" id="PRO_5045577869" description="Lipoprotein" evidence="1">
    <location>
        <begin position="18"/>
        <end position="117"/>
    </location>
</feature>
<evidence type="ECO:0000313" key="2">
    <source>
        <dbReference type="EMBL" id="MFL4470267.1"/>
    </source>
</evidence>
<evidence type="ECO:0008006" key="4">
    <source>
        <dbReference type="Google" id="ProtNLM"/>
    </source>
</evidence>
<proteinExistence type="predicted"/>
<dbReference type="RefSeq" id="WP_407592131.1">
    <property type="nucleotide sequence ID" value="NZ_JBHDIY010000002.1"/>
</dbReference>
<reference evidence="2 3" key="1">
    <citation type="submission" date="2024-08" db="EMBL/GenBank/DDBJ databases">
        <title>Tateyamaria sp. nov., isolated from marine algae.</title>
        <authorList>
            <person name="Choi B.J."/>
            <person name="Kim J.M."/>
            <person name="Lee J.K."/>
            <person name="Choi D.G."/>
            <person name="Bayburt H."/>
            <person name="Baek J.H."/>
            <person name="Han D.M."/>
            <person name="Jeon C.O."/>
        </authorList>
    </citation>
    <scope>NUCLEOTIDE SEQUENCE [LARGE SCALE GENOMIC DNA]</scope>
    <source>
        <strain evidence="2 3">KMU-156</strain>
    </source>
</reference>
<evidence type="ECO:0000313" key="3">
    <source>
        <dbReference type="Proteomes" id="UP001627408"/>
    </source>
</evidence>
<dbReference type="EMBL" id="JBHDIY010000002">
    <property type="protein sequence ID" value="MFL4470267.1"/>
    <property type="molecule type" value="Genomic_DNA"/>
</dbReference>
<protein>
    <recommendedName>
        <fullName evidence="4">Lipoprotein</fullName>
    </recommendedName>
</protein>
<evidence type="ECO:0000256" key="1">
    <source>
        <dbReference type="SAM" id="SignalP"/>
    </source>
</evidence>
<gene>
    <name evidence="2" type="ORF">ACERZ8_10430</name>
</gene>
<accession>A0ABW8UTL1</accession>
<dbReference type="PROSITE" id="PS51257">
    <property type="entry name" value="PROKAR_LIPOPROTEIN"/>
    <property type="match status" value="1"/>
</dbReference>
<feature type="signal peptide" evidence="1">
    <location>
        <begin position="1"/>
        <end position="17"/>
    </location>
</feature>